<proteinExistence type="predicted"/>
<feature type="compositionally biased region" description="Polar residues" evidence="1">
    <location>
        <begin position="600"/>
        <end position="628"/>
    </location>
</feature>
<feature type="compositionally biased region" description="Basic and acidic residues" evidence="1">
    <location>
        <begin position="692"/>
        <end position="748"/>
    </location>
</feature>
<keyword evidence="4" id="KW-0238">DNA-binding</keyword>
<evidence type="ECO:0000259" key="3">
    <source>
        <dbReference type="Pfam" id="PF25246"/>
    </source>
</evidence>
<dbReference type="PANTHER" id="PTHR35743:SF1">
    <property type="entry name" value="NODULIN HOMEOBOX"/>
    <property type="match status" value="1"/>
</dbReference>
<dbReference type="AlphaFoldDB" id="A0AAQ3Q3X9"/>
<protein>
    <submittedName>
        <fullName evidence="4">Nodulin homeobox isoform X3</fullName>
    </submittedName>
</protein>
<dbReference type="Pfam" id="PF24426">
    <property type="entry name" value="HTH_NDX"/>
    <property type="match status" value="1"/>
</dbReference>
<dbReference type="Pfam" id="PF25246">
    <property type="entry name" value="Nodulin_N"/>
    <property type="match status" value="1"/>
</dbReference>
<feature type="region of interest" description="Disordered" evidence="1">
    <location>
        <begin position="600"/>
        <end position="644"/>
    </location>
</feature>
<dbReference type="InterPro" id="IPR056560">
    <property type="entry name" value="HTH_NDX"/>
</dbReference>
<evidence type="ECO:0000313" key="5">
    <source>
        <dbReference type="Proteomes" id="UP001327560"/>
    </source>
</evidence>
<dbReference type="InterPro" id="IPR039325">
    <property type="entry name" value="NDX"/>
</dbReference>
<evidence type="ECO:0000256" key="1">
    <source>
        <dbReference type="SAM" id="MobiDB-lite"/>
    </source>
</evidence>
<reference evidence="4 5" key="1">
    <citation type="submission" date="2023-10" db="EMBL/GenBank/DDBJ databases">
        <title>Chromosome-scale genome assembly provides insights into flower coloration mechanisms of Canna indica.</title>
        <authorList>
            <person name="Li C."/>
        </authorList>
    </citation>
    <scope>NUCLEOTIDE SEQUENCE [LARGE SCALE GENOMIC DNA]</scope>
    <source>
        <tissue evidence="4">Flower</tissue>
    </source>
</reference>
<dbReference type="Proteomes" id="UP001327560">
    <property type="component" value="Chromosome 1"/>
</dbReference>
<feature type="region of interest" description="Disordered" evidence="1">
    <location>
        <begin position="664"/>
        <end position="753"/>
    </location>
</feature>
<name>A0AAQ3Q3X9_9LILI</name>
<evidence type="ECO:0000313" key="4">
    <source>
        <dbReference type="EMBL" id="WOK95695.1"/>
    </source>
</evidence>
<dbReference type="GO" id="GO:0003697">
    <property type="term" value="F:single-stranded DNA binding"/>
    <property type="evidence" value="ECO:0007669"/>
    <property type="project" value="InterPro"/>
</dbReference>
<keyword evidence="4" id="KW-0371">Homeobox</keyword>
<keyword evidence="5" id="KW-1185">Reference proteome</keyword>
<evidence type="ECO:0000259" key="2">
    <source>
        <dbReference type="Pfam" id="PF24426"/>
    </source>
</evidence>
<sequence length="823" mass="92951">MRPHHGKEEIPGGSDQMIDIASAIRDLNGISSRELHKLLKDSENFTVQCKTESGTVMQINMEKLASSLPLHLLAILLSANRDVHMGYVLCGVRLLHTLSDLSTRHARLEQILLDDVKLSEQIMDLVLFILIVLARRKQDNHLGSSPILHSTLVACSLHILTTCLSSQWHDLVHVLLAHPKVDIFMDVVFDAVHEDIRILGIKLQLLNDELLCNMENLPAAERTALYICHQCEASLQFLLSLCQQKLFRDRLLMNKELCKQGGILSLTYSILKLVVPHNFTKSPDILAVVSRLKAKILSILLHICEAESISYLDEVARSPKSLHLAKLVVLEFLDLLRVAFRSEGKQHDDTQYRSNPMGFLHLNALRLADIFSDDSNFRSFFMTNSIPVLTEILSVPNEDFSLSWCSLKIPVIEEDLKLEYDPFISAGLALVSLDDGSESAHLTAFRLPQTNSSCAINFNSNSSDTYAQQRTSCLVKIIANLHVFIPDICGEEEKDLFLNKFHEYMRTKTPESYGHHSGFDLQKAATVCRNLGSLSRYALSLTPNFLIDEDVHLLSKYAGELQNLTHQEVGDSSIHEKKVKDVTPEFGSLMQQKLNCTNLPNSTFSGSHQDTQFVRKNPPSISSKQDGSVQEDGPQLNRNDFDVKGRIRGSSRCEDLEQLNILNHSTTDSAEDSDVNHDRKKNVINQPQYLRGGEKEIEDLKTKGVELHPNKMDLDSTPDNKDLAKSGNAKECDLLEDEKTNDQSEEKKPRKRKRNIMNETQIHLIEKALLDEPDMHRNVASLQSWADKLSSQAQTYIPTFLFWILMNTNIQQFNLVNSHVFVS</sequence>
<dbReference type="EMBL" id="CP136890">
    <property type="protein sequence ID" value="WOK95695.1"/>
    <property type="molecule type" value="Genomic_DNA"/>
</dbReference>
<accession>A0AAQ3Q3X9</accession>
<organism evidence="4 5">
    <name type="scientific">Canna indica</name>
    <name type="common">Indian-shot</name>
    <dbReference type="NCBI Taxonomy" id="4628"/>
    <lineage>
        <taxon>Eukaryota</taxon>
        <taxon>Viridiplantae</taxon>
        <taxon>Streptophyta</taxon>
        <taxon>Embryophyta</taxon>
        <taxon>Tracheophyta</taxon>
        <taxon>Spermatophyta</taxon>
        <taxon>Magnoliopsida</taxon>
        <taxon>Liliopsida</taxon>
        <taxon>Zingiberales</taxon>
        <taxon>Cannaceae</taxon>
        <taxon>Canna</taxon>
    </lineage>
</organism>
<feature type="domain" description="Nodulin homeobox homeobox-like" evidence="2">
    <location>
        <begin position="757"/>
        <end position="792"/>
    </location>
</feature>
<feature type="domain" description="Nodulin homeobox N-terminal" evidence="3">
    <location>
        <begin position="16"/>
        <end position="540"/>
    </location>
</feature>
<dbReference type="InterPro" id="IPR057287">
    <property type="entry name" value="Ndx_N"/>
</dbReference>
<dbReference type="GO" id="GO:0009908">
    <property type="term" value="P:flower development"/>
    <property type="evidence" value="ECO:0007669"/>
    <property type="project" value="InterPro"/>
</dbReference>
<dbReference type="PANTHER" id="PTHR35743">
    <property type="entry name" value="NODULIN HOMEOBOX"/>
    <property type="match status" value="1"/>
</dbReference>
<gene>
    <name evidence="4" type="ORF">Cni_G04402</name>
</gene>